<organism evidence="2 3">
    <name type="scientific">Methanobacterium alkalithermotolerans</name>
    <dbReference type="NCBI Taxonomy" id="2731220"/>
    <lineage>
        <taxon>Archaea</taxon>
        <taxon>Methanobacteriati</taxon>
        <taxon>Methanobacteriota</taxon>
        <taxon>Methanomada group</taxon>
        <taxon>Methanobacteria</taxon>
        <taxon>Methanobacteriales</taxon>
        <taxon>Methanobacteriaceae</taxon>
        <taxon>Methanobacterium</taxon>
    </lineage>
</organism>
<dbReference type="PIRSF" id="PIRSF016789">
    <property type="entry name" value="DUF454"/>
    <property type="match status" value="1"/>
</dbReference>
<dbReference type="InterPro" id="IPR007401">
    <property type="entry name" value="DUF454"/>
</dbReference>
<accession>A0A8T8K266</accession>
<evidence type="ECO:0000256" key="1">
    <source>
        <dbReference type="SAM" id="Phobius"/>
    </source>
</evidence>
<dbReference type="RefSeq" id="WP_211533530.1">
    <property type="nucleotide sequence ID" value="NZ_CP058560.1"/>
</dbReference>
<keyword evidence="1" id="KW-0472">Membrane</keyword>
<sequence length="123" mass="13764">MEPKRVFFFSLGVTLLSVGALGALLPVLPTTPLVIASAFCFGKSSKRAEKWISRNRYFGSYINNYKTRKGVPLDVKIKSLVFLWVMLFASMLIVNQGYLYILLMVVGMGVSAHILLLKTMVKE</sequence>
<keyword evidence="1" id="KW-0812">Transmembrane</keyword>
<dbReference type="OrthoDB" id="77987at2157"/>
<keyword evidence="1" id="KW-1133">Transmembrane helix</keyword>
<dbReference type="GeneID" id="64819455"/>
<evidence type="ECO:0000313" key="2">
    <source>
        <dbReference type="EMBL" id="QUH22586.1"/>
    </source>
</evidence>
<dbReference type="Proteomes" id="UP000681041">
    <property type="component" value="Chromosome"/>
</dbReference>
<protein>
    <submittedName>
        <fullName evidence="2">YbaN family protein</fullName>
    </submittedName>
</protein>
<dbReference type="AlphaFoldDB" id="A0A8T8K266"/>
<dbReference type="PANTHER" id="PTHR35813">
    <property type="entry name" value="INNER MEMBRANE PROTEIN YBAN"/>
    <property type="match status" value="1"/>
</dbReference>
<gene>
    <name evidence="2" type="ORF">HYG87_01785</name>
</gene>
<dbReference type="EMBL" id="CP058560">
    <property type="protein sequence ID" value="QUH22586.1"/>
    <property type="molecule type" value="Genomic_DNA"/>
</dbReference>
<keyword evidence="3" id="KW-1185">Reference proteome</keyword>
<feature type="transmembrane region" description="Helical" evidence="1">
    <location>
        <begin position="99"/>
        <end position="117"/>
    </location>
</feature>
<dbReference type="KEGG" id="meme:HYG87_01785"/>
<dbReference type="Pfam" id="PF04304">
    <property type="entry name" value="DUF454"/>
    <property type="match status" value="1"/>
</dbReference>
<feature type="transmembrane region" description="Helical" evidence="1">
    <location>
        <begin position="75"/>
        <end position="93"/>
    </location>
</feature>
<reference evidence="2" key="1">
    <citation type="submission" date="2020-07" db="EMBL/GenBank/DDBJ databases">
        <title>Methanobacterium. sp. MethCan genome.</title>
        <authorList>
            <person name="Postec A."/>
            <person name="Quemeneur M."/>
        </authorList>
    </citation>
    <scope>NUCLEOTIDE SEQUENCE</scope>
    <source>
        <strain evidence="2">MethCAN</strain>
    </source>
</reference>
<proteinExistence type="predicted"/>
<evidence type="ECO:0000313" key="3">
    <source>
        <dbReference type="Proteomes" id="UP000681041"/>
    </source>
</evidence>
<dbReference type="PANTHER" id="PTHR35813:SF1">
    <property type="entry name" value="INNER MEMBRANE PROTEIN YBAN"/>
    <property type="match status" value="1"/>
</dbReference>
<dbReference type="GO" id="GO:0005886">
    <property type="term" value="C:plasma membrane"/>
    <property type="evidence" value="ECO:0007669"/>
    <property type="project" value="TreeGrafter"/>
</dbReference>
<name>A0A8T8K266_9EURY</name>